<accession>A0A9P5XDZ0</accession>
<dbReference type="Proteomes" id="UP000807342">
    <property type="component" value="Unassembled WGS sequence"/>
</dbReference>
<dbReference type="AlphaFoldDB" id="A0A9P5XDZ0"/>
<organism evidence="1 2">
    <name type="scientific">Macrolepiota fuliginosa MF-IS2</name>
    <dbReference type="NCBI Taxonomy" id="1400762"/>
    <lineage>
        <taxon>Eukaryota</taxon>
        <taxon>Fungi</taxon>
        <taxon>Dikarya</taxon>
        <taxon>Basidiomycota</taxon>
        <taxon>Agaricomycotina</taxon>
        <taxon>Agaricomycetes</taxon>
        <taxon>Agaricomycetidae</taxon>
        <taxon>Agaricales</taxon>
        <taxon>Agaricineae</taxon>
        <taxon>Agaricaceae</taxon>
        <taxon>Macrolepiota</taxon>
    </lineage>
</organism>
<evidence type="ECO:0000313" key="1">
    <source>
        <dbReference type="EMBL" id="KAF9448362.1"/>
    </source>
</evidence>
<reference evidence="1" key="1">
    <citation type="submission" date="2020-11" db="EMBL/GenBank/DDBJ databases">
        <authorList>
            <consortium name="DOE Joint Genome Institute"/>
            <person name="Ahrendt S."/>
            <person name="Riley R."/>
            <person name="Andreopoulos W."/>
            <person name="Labutti K."/>
            <person name="Pangilinan J."/>
            <person name="Ruiz-Duenas F.J."/>
            <person name="Barrasa J.M."/>
            <person name="Sanchez-Garcia M."/>
            <person name="Camarero S."/>
            <person name="Miyauchi S."/>
            <person name="Serrano A."/>
            <person name="Linde D."/>
            <person name="Babiker R."/>
            <person name="Drula E."/>
            <person name="Ayuso-Fernandez I."/>
            <person name="Pacheco R."/>
            <person name="Padilla G."/>
            <person name="Ferreira P."/>
            <person name="Barriuso J."/>
            <person name="Kellner H."/>
            <person name="Castanera R."/>
            <person name="Alfaro M."/>
            <person name="Ramirez L."/>
            <person name="Pisabarro A.G."/>
            <person name="Kuo A."/>
            <person name="Tritt A."/>
            <person name="Lipzen A."/>
            <person name="He G."/>
            <person name="Yan M."/>
            <person name="Ng V."/>
            <person name="Cullen D."/>
            <person name="Martin F."/>
            <person name="Rosso M.-N."/>
            <person name="Henrissat B."/>
            <person name="Hibbett D."/>
            <person name="Martinez A.T."/>
            <person name="Grigoriev I.V."/>
        </authorList>
    </citation>
    <scope>NUCLEOTIDE SEQUENCE</scope>
    <source>
        <strain evidence="1">MF-IS2</strain>
    </source>
</reference>
<sequence length="129" mass="14091">MKGMMVGESTNDHPLRLAFAGRLAKLFPPMCFLLIVVCCSTLELASVCAWHVSLWIWRESNLSLMSNAASRRLSPSLIIKPGSSMRAHIPSARLSNLPLFVVGDESALEGERVVEVVEVAVDILCLLKA</sequence>
<protein>
    <submittedName>
        <fullName evidence="1">Uncharacterized protein</fullName>
    </submittedName>
</protein>
<gene>
    <name evidence="1" type="ORF">P691DRAFT_51783</name>
</gene>
<comment type="caution">
    <text evidence="1">The sequence shown here is derived from an EMBL/GenBank/DDBJ whole genome shotgun (WGS) entry which is preliminary data.</text>
</comment>
<proteinExistence type="predicted"/>
<keyword evidence="2" id="KW-1185">Reference proteome</keyword>
<evidence type="ECO:0000313" key="2">
    <source>
        <dbReference type="Proteomes" id="UP000807342"/>
    </source>
</evidence>
<name>A0A9P5XDZ0_9AGAR</name>
<dbReference type="EMBL" id="MU151164">
    <property type="protein sequence ID" value="KAF9448362.1"/>
    <property type="molecule type" value="Genomic_DNA"/>
</dbReference>